<keyword evidence="1" id="KW-0812">Transmembrane</keyword>
<keyword evidence="1" id="KW-1133">Transmembrane helix</keyword>
<name>A0ABV6GJJ4_9BACI</name>
<feature type="transmembrane region" description="Helical" evidence="1">
    <location>
        <begin position="41"/>
        <end position="59"/>
    </location>
</feature>
<feature type="transmembrane region" description="Helical" evidence="1">
    <location>
        <begin position="115"/>
        <end position="138"/>
    </location>
</feature>
<feature type="transmembrane region" description="Helical" evidence="1">
    <location>
        <begin position="79"/>
        <end position="109"/>
    </location>
</feature>
<sequence>MRNAGVWAAVIIMLFSGLVFWQSNKLDYSGPLGFGPGFLPFWLSLVLMILSIIYLLMALKDSIPINEILPKGQALREFLVIIGSMVLFVFLVEFTGFVIAGTLSLIMLLYRKFKWYYSLTISIGITTIIFLIFAKALAIPLPVNSLGW</sequence>
<keyword evidence="4" id="KW-1185">Reference proteome</keyword>
<feature type="transmembrane region" description="Helical" evidence="1">
    <location>
        <begin position="5"/>
        <end position="21"/>
    </location>
</feature>
<gene>
    <name evidence="3" type="ORF">ACFFIX_17975</name>
</gene>
<evidence type="ECO:0000259" key="2">
    <source>
        <dbReference type="Pfam" id="PF07331"/>
    </source>
</evidence>
<organism evidence="3 4">
    <name type="scientific">Metabacillus herbersteinensis</name>
    <dbReference type="NCBI Taxonomy" id="283816"/>
    <lineage>
        <taxon>Bacteria</taxon>
        <taxon>Bacillati</taxon>
        <taxon>Bacillota</taxon>
        <taxon>Bacilli</taxon>
        <taxon>Bacillales</taxon>
        <taxon>Bacillaceae</taxon>
        <taxon>Metabacillus</taxon>
    </lineage>
</organism>
<evidence type="ECO:0000313" key="4">
    <source>
        <dbReference type="Proteomes" id="UP001589854"/>
    </source>
</evidence>
<dbReference type="Proteomes" id="UP001589854">
    <property type="component" value="Unassembled WGS sequence"/>
</dbReference>
<feature type="domain" description="DUF1468" evidence="2">
    <location>
        <begin position="7"/>
        <end position="142"/>
    </location>
</feature>
<comment type="caution">
    <text evidence="3">The sequence shown here is derived from an EMBL/GenBank/DDBJ whole genome shotgun (WGS) entry which is preliminary data.</text>
</comment>
<reference evidence="3 4" key="1">
    <citation type="submission" date="2024-09" db="EMBL/GenBank/DDBJ databases">
        <authorList>
            <person name="Sun Q."/>
            <person name="Mori K."/>
        </authorList>
    </citation>
    <scope>NUCLEOTIDE SEQUENCE [LARGE SCALE GENOMIC DNA]</scope>
    <source>
        <strain evidence="3 4">CCM 7228</strain>
    </source>
</reference>
<dbReference type="EMBL" id="JBHLVO010000018">
    <property type="protein sequence ID" value="MFC0273294.1"/>
    <property type="molecule type" value="Genomic_DNA"/>
</dbReference>
<keyword evidence="1" id="KW-0472">Membrane</keyword>
<evidence type="ECO:0000313" key="3">
    <source>
        <dbReference type="EMBL" id="MFC0273294.1"/>
    </source>
</evidence>
<protein>
    <submittedName>
        <fullName evidence="3">Tripartite tricarboxylate transporter TctB family protein</fullName>
    </submittedName>
</protein>
<dbReference type="InterPro" id="IPR009936">
    <property type="entry name" value="DUF1468"/>
</dbReference>
<dbReference type="RefSeq" id="WP_378936444.1">
    <property type="nucleotide sequence ID" value="NZ_JBHLVO010000018.1"/>
</dbReference>
<accession>A0ABV6GJJ4</accession>
<dbReference type="Pfam" id="PF07331">
    <property type="entry name" value="TctB"/>
    <property type="match status" value="1"/>
</dbReference>
<proteinExistence type="predicted"/>
<evidence type="ECO:0000256" key="1">
    <source>
        <dbReference type="SAM" id="Phobius"/>
    </source>
</evidence>